<dbReference type="InterPro" id="IPR002213">
    <property type="entry name" value="UDP_glucos_trans"/>
</dbReference>
<sequence length="459" mass="47855">MTGDGEVGASTRRSAVTSARRPPAPPRPLRVLLATVPLHGHTRPAVPVAAELVRRGHAVRWLAGAGHAGAVRATGAVHRPLVAAHDYADTAWLEALPGRRPPGPRRLAQDFTHLFLRSMPGWVADVEAALAEEPADVLLVDTGLVEAARAVHERGGPPFAVLGVVPLLLRDTDTAPYGLGLAPARGRLGRARNRVLQEAVWRGPLRPAADALREERERLGLPGAQPPPDVGPVSPFLHLQSGLAALEYPRRAMPPSVRFVGHLAPPVGDAPRPPWWDDVLVARAAGRRVVVVTQGTVATTPEDLLLPAVRGLAGQGHLVVVATGRRDVTTLPGGPPPDDVRVGGFLPFGDLLPLADVLVTNGGFGGVQTALAAGVPLVLAGRTEDKAEVAARVAWAGAGVDLRVQRPRPEQVRRGVGAVLAGGHGARARQLAAEYAALDAPVRCAELLEELVGGAGTTG</sequence>
<accession>A0A3N1G9T3</accession>
<dbReference type="CDD" id="cd03784">
    <property type="entry name" value="GT1_Gtf-like"/>
    <property type="match status" value="1"/>
</dbReference>
<feature type="region of interest" description="Disordered" evidence="1">
    <location>
        <begin position="1"/>
        <end position="28"/>
    </location>
</feature>
<dbReference type="SUPFAM" id="SSF53756">
    <property type="entry name" value="UDP-Glycosyltransferase/glycogen phosphorylase"/>
    <property type="match status" value="1"/>
</dbReference>
<evidence type="ECO:0000313" key="3">
    <source>
        <dbReference type="EMBL" id="ROP26999.1"/>
    </source>
</evidence>
<proteinExistence type="predicted"/>
<comment type="caution">
    <text evidence="3">The sequence shown here is derived from an EMBL/GenBank/DDBJ whole genome shotgun (WGS) entry which is preliminary data.</text>
</comment>
<evidence type="ECO:0000256" key="1">
    <source>
        <dbReference type="SAM" id="MobiDB-lite"/>
    </source>
</evidence>
<dbReference type="PANTHER" id="PTHR48050">
    <property type="entry name" value="STEROL 3-BETA-GLUCOSYLTRANSFERASE"/>
    <property type="match status" value="1"/>
</dbReference>
<dbReference type="InterPro" id="IPR050426">
    <property type="entry name" value="Glycosyltransferase_28"/>
</dbReference>
<dbReference type="AlphaFoldDB" id="A0A3N1G9T3"/>
<gene>
    <name evidence="3" type="ORF">EDC03_2927</name>
</gene>
<organism evidence="3 4">
    <name type="scientific">Pseudokineococcus lusitanus</name>
    <dbReference type="NCBI Taxonomy" id="763993"/>
    <lineage>
        <taxon>Bacteria</taxon>
        <taxon>Bacillati</taxon>
        <taxon>Actinomycetota</taxon>
        <taxon>Actinomycetes</taxon>
        <taxon>Kineosporiales</taxon>
        <taxon>Kineosporiaceae</taxon>
        <taxon>Pseudokineococcus</taxon>
    </lineage>
</organism>
<keyword evidence="4" id="KW-1185">Reference proteome</keyword>
<evidence type="ECO:0000259" key="2">
    <source>
        <dbReference type="Pfam" id="PF06722"/>
    </source>
</evidence>
<dbReference type="Gene3D" id="3.40.50.2000">
    <property type="entry name" value="Glycogen Phosphorylase B"/>
    <property type="match status" value="2"/>
</dbReference>
<reference evidence="3 4" key="1">
    <citation type="journal article" date="2015" name="Stand. Genomic Sci.">
        <title>Genomic Encyclopedia of Bacterial and Archaeal Type Strains, Phase III: the genomes of soil and plant-associated and newly described type strains.</title>
        <authorList>
            <person name="Whitman W.B."/>
            <person name="Woyke T."/>
            <person name="Klenk H.P."/>
            <person name="Zhou Y."/>
            <person name="Lilburn T.G."/>
            <person name="Beck B.J."/>
            <person name="De Vos P."/>
            <person name="Vandamme P."/>
            <person name="Eisen J.A."/>
            <person name="Garrity G."/>
            <person name="Hugenholtz P."/>
            <person name="Kyrpides N.C."/>
        </authorList>
    </citation>
    <scope>NUCLEOTIDE SEQUENCE [LARGE SCALE GENOMIC DNA]</scope>
    <source>
        <strain evidence="3 4">CECT 7306</strain>
    </source>
</reference>
<dbReference type="GO" id="GO:0017000">
    <property type="term" value="P:antibiotic biosynthetic process"/>
    <property type="evidence" value="ECO:0007669"/>
    <property type="project" value="UniProtKB-ARBA"/>
</dbReference>
<dbReference type="PANTHER" id="PTHR48050:SF13">
    <property type="entry name" value="STEROL 3-BETA-GLUCOSYLTRANSFERASE UGT80A2"/>
    <property type="match status" value="1"/>
</dbReference>
<dbReference type="EMBL" id="RJKN01000008">
    <property type="protein sequence ID" value="ROP26999.1"/>
    <property type="molecule type" value="Genomic_DNA"/>
</dbReference>
<dbReference type="Pfam" id="PF06722">
    <property type="entry name" value="EryCIII-like_C"/>
    <property type="match status" value="1"/>
</dbReference>
<dbReference type="InterPro" id="IPR010610">
    <property type="entry name" value="EryCIII-like_C"/>
</dbReference>
<feature type="compositionally biased region" description="Low complexity" evidence="1">
    <location>
        <begin position="9"/>
        <end position="21"/>
    </location>
</feature>
<dbReference type="Proteomes" id="UP000276232">
    <property type="component" value="Unassembled WGS sequence"/>
</dbReference>
<protein>
    <submittedName>
        <fullName evidence="3">UDP:flavonoid glycosyltransferase YjiC (YdhE family)</fullName>
    </submittedName>
</protein>
<feature type="domain" description="Erythromycin biosynthesis protein CIII-like C-terminal" evidence="2">
    <location>
        <begin position="337"/>
        <end position="451"/>
    </location>
</feature>
<keyword evidence="3" id="KW-0808">Transferase</keyword>
<name>A0A3N1G9T3_9ACTN</name>
<evidence type="ECO:0000313" key="4">
    <source>
        <dbReference type="Proteomes" id="UP000276232"/>
    </source>
</evidence>
<dbReference type="GO" id="GO:0016758">
    <property type="term" value="F:hexosyltransferase activity"/>
    <property type="evidence" value="ECO:0007669"/>
    <property type="project" value="UniProtKB-ARBA"/>
</dbReference>
<dbReference type="InParanoid" id="A0A3N1G9T3"/>
<dbReference type="GO" id="GO:0008194">
    <property type="term" value="F:UDP-glycosyltransferase activity"/>
    <property type="evidence" value="ECO:0007669"/>
    <property type="project" value="InterPro"/>
</dbReference>